<keyword evidence="14" id="KW-1185">Reference proteome</keyword>
<dbReference type="CDD" id="cd01335">
    <property type="entry name" value="Radical_SAM"/>
    <property type="match status" value="1"/>
</dbReference>
<dbReference type="SFLD" id="SFLDG01062">
    <property type="entry name" value="methyltransferase_(Class_A)"/>
    <property type="match status" value="1"/>
</dbReference>
<evidence type="ECO:0000256" key="6">
    <source>
        <dbReference type="ARBA" id="ARBA00022603"/>
    </source>
</evidence>
<dbReference type="InterPro" id="IPR007197">
    <property type="entry name" value="rSAM"/>
</dbReference>
<keyword evidence="9" id="KW-0479">Metal-binding</keyword>
<feature type="domain" description="Radical SAM core" evidence="12">
    <location>
        <begin position="160"/>
        <end position="389"/>
    </location>
</feature>
<sequence>MCRRKWEIEMKREIIEFKIYRSEYLQLYCLTQLTSPQFPRQESNFHNFIMALHSIFDAGAVRKEFVSAGIREQFIPIIWKYVIQNPDCKLDDIPSLPSSAYPLLVSKFKSTTSSVASAMESNDGVTTKLLINLQNGASVEAVIMRYDTRLGKYDGKARHGGMRSTLCVSSQVGCKMGCKFCATGTMGFKNNLTSGEIVEQLVHASHFSKIRNIVFMGMGEPLNNYAAVVEAIQIMIGHPFQLSPKRITVSTVGIIHSINRLGDDLPNVNLAVSLHAPDQEIRCQIMPAARAFPLWKLMDALLVYQKKCEQKIFIEYIMLDDVNDSEQNAHKLGKLLEMFNVVVNLIPFNPIGTSSSFHTSVDHSVITFQKILREVYNIRTTVRKQMGQDISGACGQLVLNISKQSSTSTSGVGGLLTDIEDFRL</sequence>
<gene>
    <name evidence="13" type="ORF">ZOSMA_9G00770</name>
</gene>
<dbReference type="SFLD" id="SFLDF00275">
    <property type="entry name" value="adenosine_C2_methyltransferase"/>
    <property type="match status" value="1"/>
</dbReference>
<dbReference type="PANTHER" id="PTHR30544:SF8">
    <property type="entry name" value="RADICAL SAM SUPERFAMILY PROTEIN"/>
    <property type="match status" value="1"/>
</dbReference>
<dbReference type="PIRSF" id="PIRSF006004">
    <property type="entry name" value="CHP00048"/>
    <property type="match status" value="1"/>
</dbReference>
<dbReference type="NCBIfam" id="TIGR00048">
    <property type="entry name" value="rRNA_mod_RlmN"/>
    <property type="match status" value="1"/>
</dbReference>
<dbReference type="GO" id="GO:0051539">
    <property type="term" value="F:4 iron, 4 sulfur cluster binding"/>
    <property type="evidence" value="ECO:0007669"/>
    <property type="project" value="UniProtKB-KW"/>
</dbReference>
<evidence type="ECO:0000256" key="3">
    <source>
        <dbReference type="ARBA" id="ARBA00022485"/>
    </source>
</evidence>
<dbReference type="PROSITE" id="PS51918">
    <property type="entry name" value="RADICAL_SAM"/>
    <property type="match status" value="1"/>
</dbReference>
<dbReference type="Proteomes" id="UP000036987">
    <property type="component" value="Unassembled WGS sequence"/>
</dbReference>
<keyword evidence="8" id="KW-0949">S-adenosyl-L-methionine</keyword>
<evidence type="ECO:0000313" key="14">
    <source>
        <dbReference type="Proteomes" id="UP000036987"/>
    </source>
</evidence>
<organism evidence="13 14">
    <name type="scientific">Zostera marina</name>
    <name type="common">Eelgrass</name>
    <dbReference type="NCBI Taxonomy" id="29655"/>
    <lineage>
        <taxon>Eukaryota</taxon>
        <taxon>Viridiplantae</taxon>
        <taxon>Streptophyta</taxon>
        <taxon>Embryophyta</taxon>
        <taxon>Tracheophyta</taxon>
        <taxon>Spermatophyta</taxon>
        <taxon>Magnoliopsida</taxon>
        <taxon>Liliopsida</taxon>
        <taxon>Zosteraceae</taxon>
        <taxon>Zostera</taxon>
    </lineage>
</organism>
<comment type="subcellular location">
    <subcellularLocation>
        <location evidence="2">Cytoplasm</location>
    </subcellularLocation>
</comment>
<dbReference type="GO" id="GO:0070475">
    <property type="term" value="P:rRNA base methylation"/>
    <property type="evidence" value="ECO:0000318"/>
    <property type="project" value="GO_Central"/>
</dbReference>
<evidence type="ECO:0000256" key="10">
    <source>
        <dbReference type="ARBA" id="ARBA00023004"/>
    </source>
</evidence>
<keyword evidence="4" id="KW-0963">Cytoplasm</keyword>
<proteinExistence type="predicted"/>
<dbReference type="GO" id="GO:0005737">
    <property type="term" value="C:cytoplasm"/>
    <property type="evidence" value="ECO:0007669"/>
    <property type="project" value="UniProtKB-SubCell"/>
</dbReference>
<evidence type="ECO:0000256" key="5">
    <source>
        <dbReference type="ARBA" id="ARBA00022552"/>
    </source>
</evidence>
<dbReference type="InterPro" id="IPR013785">
    <property type="entry name" value="Aldolase_TIM"/>
</dbReference>
<evidence type="ECO:0000259" key="12">
    <source>
        <dbReference type="PROSITE" id="PS51918"/>
    </source>
</evidence>
<keyword evidence="11" id="KW-0411">Iron-sulfur</keyword>
<dbReference type="FunFam" id="3.20.20.70:FF:000164">
    <property type="entry name" value="23S rRNA methyltransferase"/>
    <property type="match status" value="1"/>
</dbReference>
<dbReference type="GO" id="GO:0008173">
    <property type="term" value="F:RNA methyltransferase activity"/>
    <property type="evidence" value="ECO:0007669"/>
    <property type="project" value="InterPro"/>
</dbReference>
<keyword evidence="5" id="KW-0698">rRNA processing</keyword>
<dbReference type="InterPro" id="IPR027492">
    <property type="entry name" value="RNA_MTrfase_RlmN"/>
</dbReference>
<evidence type="ECO:0000256" key="4">
    <source>
        <dbReference type="ARBA" id="ARBA00022490"/>
    </source>
</evidence>
<dbReference type="STRING" id="29655.A0A0K9NGT5"/>
<evidence type="ECO:0000256" key="2">
    <source>
        <dbReference type="ARBA" id="ARBA00004496"/>
    </source>
</evidence>
<evidence type="ECO:0000256" key="11">
    <source>
        <dbReference type="ARBA" id="ARBA00023014"/>
    </source>
</evidence>
<protein>
    <submittedName>
        <fullName evidence="13">Ribosomal RNA large subunit methyltransferase N</fullName>
    </submittedName>
</protein>
<comment type="caution">
    <text evidence="13">The sequence shown here is derived from an EMBL/GenBank/DDBJ whole genome shotgun (WGS) entry which is preliminary data.</text>
</comment>
<dbReference type="GO" id="GO:0030488">
    <property type="term" value="P:tRNA methylation"/>
    <property type="evidence" value="ECO:0000318"/>
    <property type="project" value="GO_Central"/>
</dbReference>
<dbReference type="GO" id="GO:0046872">
    <property type="term" value="F:metal ion binding"/>
    <property type="evidence" value="ECO:0007669"/>
    <property type="project" value="UniProtKB-KW"/>
</dbReference>
<keyword evidence="3" id="KW-0004">4Fe-4S</keyword>
<dbReference type="InterPro" id="IPR004383">
    <property type="entry name" value="rRNA_lsu_MTrfase_RlmN/Cfr"/>
</dbReference>
<keyword evidence="7 13" id="KW-0808">Transferase</keyword>
<dbReference type="OrthoDB" id="204498at2759"/>
<evidence type="ECO:0000256" key="1">
    <source>
        <dbReference type="ARBA" id="ARBA00001966"/>
    </source>
</evidence>
<dbReference type="PANTHER" id="PTHR30544">
    <property type="entry name" value="23S RRNA METHYLTRANSFERASE"/>
    <property type="match status" value="1"/>
</dbReference>
<dbReference type="SFLD" id="SFLDS00029">
    <property type="entry name" value="Radical_SAM"/>
    <property type="match status" value="1"/>
</dbReference>
<dbReference type="Pfam" id="PF04055">
    <property type="entry name" value="Radical_SAM"/>
    <property type="match status" value="1"/>
</dbReference>
<evidence type="ECO:0000313" key="13">
    <source>
        <dbReference type="EMBL" id="KMZ55974.1"/>
    </source>
</evidence>
<reference evidence="14" key="1">
    <citation type="journal article" date="2016" name="Nature">
        <title>The genome of the seagrass Zostera marina reveals angiosperm adaptation to the sea.</title>
        <authorList>
            <person name="Olsen J.L."/>
            <person name="Rouze P."/>
            <person name="Verhelst B."/>
            <person name="Lin Y.-C."/>
            <person name="Bayer T."/>
            <person name="Collen J."/>
            <person name="Dattolo E."/>
            <person name="De Paoli E."/>
            <person name="Dittami S."/>
            <person name="Maumus F."/>
            <person name="Michel G."/>
            <person name="Kersting A."/>
            <person name="Lauritano C."/>
            <person name="Lohaus R."/>
            <person name="Toepel M."/>
            <person name="Tonon T."/>
            <person name="Vanneste K."/>
            <person name="Amirebrahimi M."/>
            <person name="Brakel J."/>
            <person name="Bostroem C."/>
            <person name="Chovatia M."/>
            <person name="Grimwood J."/>
            <person name="Jenkins J.W."/>
            <person name="Jueterbock A."/>
            <person name="Mraz A."/>
            <person name="Stam W.T."/>
            <person name="Tice H."/>
            <person name="Bornberg-Bauer E."/>
            <person name="Green P.J."/>
            <person name="Pearson G.A."/>
            <person name="Procaccini G."/>
            <person name="Duarte C.M."/>
            <person name="Schmutz J."/>
            <person name="Reusch T.B.H."/>
            <person name="Van de Peer Y."/>
        </authorList>
    </citation>
    <scope>NUCLEOTIDE SEQUENCE [LARGE SCALE GENOMIC DNA]</scope>
    <source>
        <strain evidence="14">cv. Finnish</strain>
    </source>
</reference>
<name>A0A0K9NGT5_ZOSMR</name>
<keyword evidence="10" id="KW-0408">Iron</keyword>
<dbReference type="EMBL" id="LFYR01002228">
    <property type="protein sequence ID" value="KMZ55974.1"/>
    <property type="molecule type" value="Genomic_DNA"/>
</dbReference>
<keyword evidence="6 13" id="KW-0489">Methyltransferase</keyword>
<dbReference type="OMA" id="TMKFLFE"/>
<dbReference type="AlphaFoldDB" id="A0A0K9NGT5"/>
<dbReference type="InterPro" id="IPR040072">
    <property type="entry name" value="Methyltransferase_A"/>
</dbReference>
<dbReference type="Gene3D" id="3.20.20.70">
    <property type="entry name" value="Aldolase class I"/>
    <property type="match status" value="1"/>
</dbReference>
<dbReference type="InterPro" id="IPR058240">
    <property type="entry name" value="rSAM_sf"/>
</dbReference>
<evidence type="ECO:0000256" key="9">
    <source>
        <dbReference type="ARBA" id="ARBA00022723"/>
    </source>
</evidence>
<evidence type="ECO:0000256" key="7">
    <source>
        <dbReference type="ARBA" id="ARBA00022679"/>
    </source>
</evidence>
<dbReference type="SUPFAM" id="SSF102114">
    <property type="entry name" value="Radical SAM enzymes"/>
    <property type="match status" value="1"/>
</dbReference>
<evidence type="ECO:0000256" key="8">
    <source>
        <dbReference type="ARBA" id="ARBA00022691"/>
    </source>
</evidence>
<comment type="cofactor">
    <cofactor evidence="1">
        <name>[4Fe-4S] cluster</name>
        <dbReference type="ChEBI" id="CHEBI:49883"/>
    </cofactor>
</comment>
<accession>A0A0K9NGT5</accession>